<proteinExistence type="predicted"/>
<organism evidence="1 2">
    <name type="scientific">Candidatus Methylumidiphilus alinenensis</name>
    <dbReference type="NCBI Taxonomy" id="2202197"/>
    <lineage>
        <taxon>Bacteria</taxon>
        <taxon>Pseudomonadati</taxon>
        <taxon>Pseudomonadota</taxon>
        <taxon>Gammaproteobacteria</taxon>
        <taxon>Methylococcales</taxon>
        <taxon>Candidatus Methylumidiphilus</taxon>
    </lineage>
</organism>
<accession>A0A2W4R361</accession>
<name>A0A2W4R361_9GAMM</name>
<dbReference type="EMBL" id="QJPH01000326">
    <property type="protein sequence ID" value="PZN77953.1"/>
    <property type="molecule type" value="Genomic_DNA"/>
</dbReference>
<dbReference type="Proteomes" id="UP000249396">
    <property type="component" value="Unassembled WGS sequence"/>
</dbReference>
<sequence>MRVKHGAHGDFRVTKIFRGLSGLCAYQPVFSGKDGSVRAKSAGQSLLDENLQVHNSIITHCYVMVIVLSVQALGIKMETQNSIKTNKGIGILGSLADTKINERLLPANEAAANIINMGDNSEKMQKWRDRQATKAKQEYDEATRQFDISSQVLKKSFPGLVELLENSPAEQHDEILNKWKEENSESVVYLDNAIDTLQKDIIVLNNALLSYSNKLLAFEAGKIKANGASGASAGPAGSVDSNAKNGLFRN</sequence>
<comment type="caution">
    <text evidence="1">The sequence shown here is derived from an EMBL/GenBank/DDBJ whole genome shotgun (WGS) entry which is preliminary data.</text>
</comment>
<protein>
    <submittedName>
        <fullName evidence="1">Uncharacterized protein</fullName>
    </submittedName>
</protein>
<evidence type="ECO:0000313" key="1">
    <source>
        <dbReference type="EMBL" id="PZN77953.1"/>
    </source>
</evidence>
<dbReference type="AlphaFoldDB" id="A0A2W4R361"/>
<gene>
    <name evidence="1" type="ORF">DM484_13725</name>
</gene>
<reference evidence="1 2" key="1">
    <citation type="journal article" date="2018" name="Aquat. Microb. Ecol.">
        <title>Gammaproteobacterial methanotrophs dominate.</title>
        <authorList>
            <person name="Rissanen A.J."/>
            <person name="Saarenheimo J."/>
            <person name="Tiirola M."/>
            <person name="Peura S."/>
            <person name="Aalto S.L."/>
            <person name="Karvinen A."/>
            <person name="Nykanen H."/>
        </authorList>
    </citation>
    <scope>NUCLEOTIDE SEQUENCE [LARGE SCALE GENOMIC DNA]</scope>
    <source>
        <strain evidence="1">AMbin10</strain>
    </source>
</reference>
<evidence type="ECO:0000313" key="2">
    <source>
        <dbReference type="Proteomes" id="UP000249396"/>
    </source>
</evidence>